<reference evidence="1 2" key="1">
    <citation type="journal article" date="2018" name="Nat. Biotechnol.">
        <title>A standardized bacterial taxonomy based on genome phylogeny substantially revises the tree of life.</title>
        <authorList>
            <person name="Parks D.H."/>
            <person name="Chuvochina M."/>
            <person name="Waite D.W."/>
            <person name="Rinke C."/>
            <person name="Skarshewski A."/>
            <person name="Chaumeil P.A."/>
            <person name="Hugenholtz P."/>
        </authorList>
    </citation>
    <scope>NUCLEOTIDE SEQUENCE [LARGE SCALE GENOMIC DNA]</scope>
    <source>
        <strain evidence="1">UBA10707</strain>
    </source>
</reference>
<name>A0A356LB79_9BURK</name>
<dbReference type="Pfam" id="PF02515">
    <property type="entry name" value="CoA_transf_3"/>
    <property type="match status" value="2"/>
</dbReference>
<evidence type="ECO:0000313" key="1">
    <source>
        <dbReference type="EMBL" id="HBP28174.1"/>
    </source>
</evidence>
<evidence type="ECO:0000313" key="2">
    <source>
        <dbReference type="Proteomes" id="UP000264036"/>
    </source>
</evidence>
<dbReference type="EMBL" id="DOEK01000004">
    <property type="protein sequence ID" value="HBP28174.1"/>
    <property type="molecule type" value="Genomic_DNA"/>
</dbReference>
<comment type="caution">
    <text evidence="1">The sequence shown here is derived from an EMBL/GenBank/DDBJ whole genome shotgun (WGS) entry which is preliminary data.</text>
</comment>
<protein>
    <submittedName>
        <fullName evidence="1">Carnitine dehydratase</fullName>
    </submittedName>
</protein>
<dbReference type="PANTHER" id="PTHR48228:SF7">
    <property type="entry name" value="FATTY ACYL-COA TRANSFERASE RV3272-RELATED"/>
    <property type="match status" value="1"/>
</dbReference>
<dbReference type="Gene3D" id="3.30.1540.10">
    <property type="entry name" value="formyl-coa transferase, domain 3"/>
    <property type="match status" value="1"/>
</dbReference>
<dbReference type="PANTHER" id="PTHR48228">
    <property type="entry name" value="SUCCINYL-COA--D-CITRAMALATE COA-TRANSFERASE"/>
    <property type="match status" value="1"/>
</dbReference>
<dbReference type="SUPFAM" id="SSF89796">
    <property type="entry name" value="CoA-transferase family III (CaiB/BaiF)"/>
    <property type="match status" value="2"/>
</dbReference>
<dbReference type="Gene3D" id="3.40.50.10540">
    <property type="entry name" value="Crotonobetainyl-coa:carnitine coa-transferase, domain 1"/>
    <property type="match status" value="2"/>
</dbReference>
<dbReference type="Proteomes" id="UP000264036">
    <property type="component" value="Unassembled WGS sequence"/>
</dbReference>
<dbReference type="InterPro" id="IPR023606">
    <property type="entry name" value="CoA-Trfase_III_dom_1_sf"/>
</dbReference>
<dbReference type="InterPro" id="IPR044855">
    <property type="entry name" value="CoA-Trfase_III_dom3_sf"/>
</dbReference>
<accession>A0A356LB79</accession>
<sequence length="607" mass="64126">MAETILENLGVNWRPGTVPQDWTELGASVSRQAALLGMQEANLVDNPADALCSLHHPKAGAVHVGLGDDIGSGSPHITESTLQAVCGLMSVHGRASGGPQPLGLPYLSVLTGAVTLQSGLAGLLGQMNGGAFEKVEVSALACGLLSVSQYLAGASAQEDPEQIAPGSTDPVLRPPFTSADGVVFEIETLDSAPWRRFWEILGLDPETAGRAWTAFLLRYAKAIAPIPGVCLQLLSEVPYSRISEAAGKAGLALVPVRTLDQRRKDPDYARDAVSPWKISCDSGLPYLRHGVRPNELPLQGIRVIESCRRIQGPLAGHMLAMLGAEVIRLEPPGGDPLRAMPPVANGCSVRFDALNHLKQVRQVDIKSEAGRRQVYEYVRESDVFLHNWAPGKAAQLRLDAEDMHAIRPDLVYSYAGGWGDANIAAPGTDFTVQAWSGVASAIAASNGIRGGSLFTVLDVLGGVVASLGTTAALLRRASTGLGCSVESSLLGAADLLMQSASLSQAKGGFSKVLPTRDGMLAIECTTEGHRQALDRILGMTCSGQATQAQQISLASDPSDIWVSRLRLEGIPCSPVVSNLADMATHGQLARHLNHKSYSSVNCPWSFS</sequence>
<dbReference type="InterPro" id="IPR050509">
    <property type="entry name" value="CoA-transferase_III"/>
</dbReference>
<proteinExistence type="predicted"/>
<dbReference type="InterPro" id="IPR003673">
    <property type="entry name" value="CoA-Trfase_fam_III"/>
</dbReference>
<gene>
    <name evidence="1" type="ORF">DD666_02005</name>
</gene>
<dbReference type="GO" id="GO:0003824">
    <property type="term" value="F:catalytic activity"/>
    <property type="evidence" value="ECO:0007669"/>
    <property type="project" value="InterPro"/>
</dbReference>
<organism evidence="1 2">
    <name type="scientific">Advenella kashmirensis</name>
    <dbReference type="NCBI Taxonomy" id="310575"/>
    <lineage>
        <taxon>Bacteria</taxon>
        <taxon>Pseudomonadati</taxon>
        <taxon>Pseudomonadota</taxon>
        <taxon>Betaproteobacteria</taxon>
        <taxon>Burkholderiales</taxon>
        <taxon>Alcaligenaceae</taxon>
    </lineage>
</organism>
<dbReference type="AlphaFoldDB" id="A0A356LB79"/>